<sequence length="70" mass="7372">MSAGTDAGVALDNVGAEDSVGRLLWLKVALTYSKAVVVVMGELVRRCLWAAGEYVTANSGDASEEELRSL</sequence>
<reference evidence="2" key="1">
    <citation type="journal article" date="2023" name="Front. Plant Sci.">
        <title>Chromosomal-level genome assembly of Melastoma candidum provides insights into trichome evolution.</title>
        <authorList>
            <person name="Zhong Y."/>
            <person name="Wu W."/>
            <person name="Sun C."/>
            <person name="Zou P."/>
            <person name="Liu Y."/>
            <person name="Dai S."/>
            <person name="Zhou R."/>
        </authorList>
    </citation>
    <scope>NUCLEOTIDE SEQUENCE [LARGE SCALE GENOMIC DNA]</scope>
</reference>
<evidence type="ECO:0000313" key="1">
    <source>
        <dbReference type="EMBL" id="KAI4339010.1"/>
    </source>
</evidence>
<gene>
    <name evidence="1" type="ORF">MLD38_024000</name>
</gene>
<organism evidence="1 2">
    <name type="scientific">Melastoma candidum</name>
    <dbReference type="NCBI Taxonomy" id="119954"/>
    <lineage>
        <taxon>Eukaryota</taxon>
        <taxon>Viridiplantae</taxon>
        <taxon>Streptophyta</taxon>
        <taxon>Embryophyta</taxon>
        <taxon>Tracheophyta</taxon>
        <taxon>Spermatophyta</taxon>
        <taxon>Magnoliopsida</taxon>
        <taxon>eudicotyledons</taxon>
        <taxon>Gunneridae</taxon>
        <taxon>Pentapetalae</taxon>
        <taxon>rosids</taxon>
        <taxon>malvids</taxon>
        <taxon>Myrtales</taxon>
        <taxon>Melastomataceae</taxon>
        <taxon>Melastomatoideae</taxon>
        <taxon>Melastomateae</taxon>
        <taxon>Melastoma</taxon>
    </lineage>
</organism>
<name>A0ACB9NR08_9MYRT</name>
<accession>A0ACB9NR08</accession>
<comment type="caution">
    <text evidence="1">The sequence shown here is derived from an EMBL/GenBank/DDBJ whole genome shotgun (WGS) entry which is preliminary data.</text>
</comment>
<evidence type="ECO:0000313" key="2">
    <source>
        <dbReference type="Proteomes" id="UP001057402"/>
    </source>
</evidence>
<protein>
    <submittedName>
        <fullName evidence="1">Uncharacterized protein</fullName>
    </submittedName>
</protein>
<proteinExistence type="predicted"/>
<keyword evidence="2" id="KW-1185">Reference proteome</keyword>
<dbReference type="EMBL" id="CM042886">
    <property type="protein sequence ID" value="KAI4339010.1"/>
    <property type="molecule type" value="Genomic_DNA"/>
</dbReference>
<dbReference type="Proteomes" id="UP001057402">
    <property type="component" value="Chromosome 7"/>
</dbReference>